<feature type="transmembrane region" description="Helical" evidence="7">
    <location>
        <begin position="419"/>
        <end position="446"/>
    </location>
</feature>
<proteinExistence type="inferred from homology"/>
<dbReference type="AlphaFoldDB" id="A0A8C4LSW4"/>
<keyword evidence="7" id="KW-1133">Transmembrane helix</keyword>
<feature type="transmembrane region" description="Helical" evidence="7">
    <location>
        <begin position="380"/>
        <end position="399"/>
    </location>
</feature>
<accession>A0A8C4LSW4</accession>
<feature type="transmembrane region" description="Helical" evidence="7">
    <location>
        <begin position="12"/>
        <end position="32"/>
    </location>
</feature>
<keyword evidence="7" id="KW-0812">Transmembrane</keyword>
<comment type="similarity">
    <text evidence="2">Belongs to the cytochrome P450 family.</text>
</comment>
<dbReference type="SUPFAM" id="SSF48264">
    <property type="entry name" value="Cytochrome P450"/>
    <property type="match status" value="1"/>
</dbReference>
<dbReference type="InterPro" id="IPR001128">
    <property type="entry name" value="Cyt_P450"/>
</dbReference>
<dbReference type="GO" id="GO:0005789">
    <property type="term" value="C:endoplasmic reticulum membrane"/>
    <property type="evidence" value="ECO:0007669"/>
    <property type="project" value="UniProtKB-SubCell"/>
</dbReference>
<dbReference type="GO" id="GO:0016712">
    <property type="term" value="F:oxidoreductase activity, acting on paired donors, with incorporation or reduction of molecular oxygen, reduced flavin or flavoprotein as one donor, and incorporation of one atom of oxygen"/>
    <property type="evidence" value="ECO:0007669"/>
    <property type="project" value="UniProtKB-ARBA"/>
</dbReference>
<dbReference type="Pfam" id="PF00067">
    <property type="entry name" value="p450"/>
    <property type="match status" value="1"/>
</dbReference>
<dbReference type="GO" id="GO:0005506">
    <property type="term" value="F:iron ion binding"/>
    <property type="evidence" value="ECO:0007669"/>
    <property type="project" value="InterPro"/>
</dbReference>
<evidence type="ECO:0000313" key="8">
    <source>
        <dbReference type="Ensembl" id="ENSEASP00005015230.1"/>
    </source>
</evidence>
<comment type="subcellular location">
    <subcellularLocation>
        <location evidence="1">Endoplasmic reticulum membrane</location>
    </subcellularLocation>
</comment>
<dbReference type="InterPro" id="IPR036396">
    <property type="entry name" value="Cyt_P450_sf"/>
</dbReference>
<name>A0A8C4LSW4_EQUAS</name>
<keyword evidence="3" id="KW-0256">Endoplasmic reticulum</keyword>
<evidence type="ECO:0000256" key="5">
    <source>
        <dbReference type="ARBA" id="ARBA00023033"/>
    </source>
</evidence>
<dbReference type="Gene3D" id="1.10.630.10">
    <property type="entry name" value="Cytochrome P450"/>
    <property type="match status" value="1"/>
</dbReference>
<dbReference type="GO" id="GO:0006629">
    <property type="term" value="P:lipid metabolic process"/>
    <property type="evidence" value="ECO:0007669"/>
    <property type="project" value="UniProtKB-ARBA"/>
</dbReference>
<keyword evidence="6 7" id="KW-0472">Membrane</keyword>
<evidence type="ECO:0000256" key="4">
    <source>
        <dbReference type="ARBA" id="ARBA00023002"/>
    </source>
</evidence>
<dbReference type="Ensembl" id="ENSEAST00005016566.1">
    <property type="protein sequence ID" value="ENSEASP00005015230.1"/>
    <property type="gene ID" value="ENSEASG00005010633.1"/>
</dbReference>
<evidence type="ECO:0000256" key="7">
    <source>
        <dbReference type="SAM" id="Phobius"/>
    </source>
</evidence>
<dbReference type="GO" id="GO:0020037">
    <property type="term" value="F:heme binding"/>
    <property type="evidence" value="ECO:0007669"/>
    <property type="project" value="InterPro"/>
</dbReference>
<protein>
    <submittedName>
        <fullName evidence="8">Uncharacterized protein</fullName>
    </submittedName>
</protein>
<reference evidence="8" key="1">
    <citation type="submission" date="2023-03" db="UniProtKB">
        <authorList>
            <consortium name="Ensembl"/>
        </authorList>
    </citation>
    <scope>IDENTIFICATION</scope>
</reference>
<evidence type="ECO:0000256" key="3">
    <source>
        <dbReference type="ARBA" id="ARBA00022824"/>
    </source>
</evidence>
<evidence type="ECO:0000256" key="2">
    <source>
        <dbReference type="ARBA" id="ARBA00010617"/>
    </source>
</evidence>
<keyword evidence="4" id="KW-0560">Oxidoreductase</keyword>
<dbReference type="PANTHER" id="PTHR24291">
    <property type="entry name" value="CYTOCHROME P450 FAMILY 4"/>
    <property type="match status" value="1"/>
</dbReference>
<dbReference type="InterPro" id="IPR050196">
    <property type="entry name" value="Cytochrome_P450_Monoox"/>
</dbReference>
<keyword evidence="5" id="KW-0503">Monooxygenase</keyword>
<sequence>MSVSGLIPPRPLGSISGILQVASLLGLVLLLLKAAQLYLCRQWLLKASQEFPCPPSHWLYRHSREVGRDKELQQMMKRVEKFLCISPRCLWGSEAILGRSGESKTHPLGQLFPLGSTPLTFHYNILKPYVALMANTERVNVLFPPQDKWEELISQDLLLEIFGHVSLMTLDIIMKCAFSHQGSRQGHDNPSAVGSYFLPIGVDLPEGNVFYQNDIINRLTPAGCWNHWTCQLAQNTDCVIKLRKAHLQKEGELEKVRRKKSHLDFLDIPLTARMENGSSLSDADLRAEVDKFMFKGHDTTVSGISWILYALATYPKHQQRCWEEILSLLGDSASIRWGCLDQLSNTTMFIKEALELSKPITFPDGCSLPRGMNCITLTNLSILALSAGVLSFLVCTRFYSTQPHFPALLRRIKVRHPVLARGVSLGAFLMFAMSYVHIGVCSYAIVCQRVGKDICE</sequence>
<dbReference type="PANTHER" id="PTHR24291:SF39">
    <property type="entry name" value="CYTOCHROME P450 4A11-RELATED"/>
    <property type="match status" value="1"/>
</dbReference>
<evidence type="ECO:0000256" key="6">
    <source>
        <dbReference type="ARBA" id="ARBA00023136"/>
    </source>
</evidence>
<evidence type="ECO:0000256" key="1">
    <source>
        <dbReference type="ARBA" id="ARBA00004586"/>
    </source>
</evidence>
<organism evidence="8">
    <name type="scientific">Equus asinus asinus</name>
    <dbReference type="NCBI Taxonomy" id="83772"/>
    <lineage>
        <taxon>Eukaryota</taxon>
        <taxon>Metazoa</taxon>
        <taxon>Chordata</taxon>
        <taxon>Craniata</taxon>
        <taxon>Vertebrata</taxon>
        <taxon>Euteleostomi</taxon>
        <taxon>Mammalia</taxon>
        <taxon>Eutheria</taxon>
        <taxon>Laurasiatheria</taxon>
        <taxon>Perissodactyla</taxon>
        <taxon>Equidae</taxon>
        <taxon>Equus</taxon>
    </lineage>
</organism>